<evidence type="ECO:0000259" key="3">
    <source>
        <dbReference type="Pfam" id="PF03713"/>
    </source>
</evidence>
<dbReference type="Gene3D" id="1.20.1260.10">
    <property type="match status" value="1"/>
</dbReference>
<dbReference type="PANTHER" id="PTHR36933:SF1">
    <property type="entry name" value="SLL0788 PROTEIN"/>
    <property type="match status" value="1"/>
</dbReference>
<dbReference type="EMBL" id="RKHO01000001">
    <property type="protein sequence ID" value="ROR92623.1"/>
    <property type="molecule type" value="Genomic_DNA"/>
</dbReference>
<gene>
    <name evidence="4" type="ORF">EDD33_3520</name>
</gene>
<reference evidence="4 5" key="1">
    <citation type="submission" date="2018-11" db="EMBL/GenBank/DDBJ databases">
        <title>Sequencing the genomes of 1000 actinobacteria strains.</title>
        <authorList>
            <person name="Klenk H.-P."/>
        </authorList>
    </citation>
    <scope>NUCLEOTIDE SEQUENCE [LARGE SCALE GENOMIC DNA]</scope>
    <source>
        <strain evidence="4 5">DSM 12652</strain>
    </source>
</reference>
<feature type="compositionally biased region" description="Low complexity" evidence="1">
    <location>
        <begin position="34"/>
        <end position="49"/>
    </location>
</feature>
<feature type="signal peptide" evidence="2">
    <location>
        <begin position="1"/>
        <end position="30"/>
    </location>
</feature>
<feature type="domain" description="DUF305" evidence="3">
    <location>
        <begin position="82"/>
        <end position="233"/>
    </location>
</feature>
<feature type="region of interest" description="Disordered" evidence="1">
    <location>
        <begin position="34"/>
        <end position="71"/>
    </location>
</feature>
<organism evidence="4 5">
    <name type="scientific">Nocardioides aurantiacus</name>
    <dbReference type="NCBI Taxonomy" id="86796"/>
    <lineage>
        <taxon>Bacteria</taxon>
        <taxon>Bacillati</taxon>
        <taxon>Actinomycetota</taxon>
        <taxon>Actinomycetes</taxon>
        <taxon>Propionibacteriales</taxon>
        <taxon>Nocardioidaceae</taxon>
        <taxon>Nocardioides</taxon>
    </lineage>
</organism>
<feature type="chain" id="PRO_5038392363" evidence="2">
    <location>
        <begin position="31"/>
        <end position="236"/>
    </location>
</feature>
<evidence type="ECO:0000256" key="2">
    <source>
        <dbReference type="SAM" id="SignalP"/>
    </source>
</evidence>
<dbReference type="Proteomes" id="UP000281738">
    <property type="component" value="Unassembled WGS sequence"/>
</dbReference>
<keyword evidence="5" id="KW-1185">Reference proteome</keyword>
<dbReference type="InterPro" id="IPR005183">
    <property type="entry name" value="DUF305_CopM-like"/>
</dbReference>
<evidence type="ECO:0000256" key="1">
    <source>
        <dbReference type="SAM" id="MobiDB-lite"/>
    </source>
</evidence>
<dbReference type="Pfam" id="PF03713">
    <property type="entry name" value="DUF305"/>
    <property type="match status" value="1"/>
</dbReference>
<dbReference type="InterPro" id="IPR012347">
    <property type="entry name" value="Ferritin-like"/>
</dbReference>
<accession>A0A3N2CYT8</accession>
<evidence type="ECO:0000313" key="4">
    <source>
        <dbReference type="EMBL" id="ROR92623.1"/>
    </source>
</evidence>
<comment type="caution">
    <text evidence="4">The sequence shown here is derived from an EMBL/GenBank/DDBJ whole genome shotgun (WGS) entry which is preliminary data.</text>
</comment>
<dbReference type="PANTHER" id="PTHR36933">
    <property type="entry name" value="SLL0788 PROTEIN"/>
    <property type="match status" value="1"/>
</dbReference>
<evidence type="ECO:0000313" key="5">
    <source>
        <dbReference type="Proteomes" id="UP000281738"/>
    </source>
</evidence>
<dbReference type="OrthoDB" id="26872at2"/>
<dbReference type="AlphaFoldDB" id="A0A3N2CYT8"/>
<name>A0A3N2CYT8_9ACTN</name>
<protein>
    <submittedName>
        <fullName evidence="4">Uncharacterized protein (DUF305 family)</fullName>
    </submittedName>
</protein>
<proteinExistence type="predicted"/>
<sequence length="236" mass="25079">MSVSGCTPARRTPRLAALALLGTLTLSACGGTDADPAAEASPSAGPTASDGPRVVQGGEPGEDAREVSGDDAVAQDEWSHDDVMFMQMMVPHHAQALRMSELAPERAQDPRVLRLAERIEAAQGPEITMMAAWLDERALEVPSAKDPMALDHGEHGHASMEGMLTDAQMEALARTRGAAFDELYVRSMIRHHEGAVAMADETAGEGIDARVGELRDDVTASQSAEIARMQDLLDGR</sequence>
<keyword evidence="2" id="KW-0732">Signal</keyword>
<dbReference type="RefSeq" id="WP_123392284.1">
    <property type="nucleotide sequence ID" value="NZ_RKHO01000001.1"/>
</dbReference>